<dbReference type="PANTHER" id="PTHR37387">
    <property type="entry name" value="PROTEIN SAMBA"/>
    <property type="match status" value="1"/>
</dbReference>
<keyword evidence="3" id="KW-1185">Reference proteome</keyword>
<dbReference type="InterPro" id="IPR037547">
    <property type="entry name" value="SAMBA"/>
</dbReference>
<feature type="region of interest" description="Disordered" evidence="1">
    <location>
        <begin position="1"/>
        <end position="40"/>
    </location>
</feature>
<dbReference type="GO" id="GO:0046621">
    <property type="term" value="P:negative regulation of organ growth"/>
    <property type="evidence" value="ECO:0007669"/>
    <property type="project" value="EnsemblPlants"/>
</dbReference>
<name>A0A087HSB4_ARAAL</name>
<proteinExistence type="predicted"/>
<dbReference type="OMA" id="WMFEGPR"/>
<evidence type="ECO:0000313" key="2">
    <source>
        <dbReference type="EMBL" id="KFK45016.1"/>
    </source>
</evidence>
<dbReference type="Gramene" id="KFK45016">
    <property type="protein sequence ID" value="KFK45016"/>
    <property type="gene ID" value="AALP_AA1G333700"/>
</dbReference>
<dbReference type="GO" id="GO:0045732">
    <property type="term" value="P:positive regulation of protein catabolic process"/>
    <property type="evidence" value="ECO:0007669"/>
    <property type="project" value="EnsemblPlants"/>
</dbReference>
<dbReference type="PANTHER" id="PTHR37387:SF1">
    <property type="entry name" value="PROTEIN SAMBA"/>
    <property type="match status" value="1"/>
</dbReference>
<accession>A0A087HSB4</accession>
<dbReference type="Proteomes" id="UP000029120">
    <property type="component" value="Chromosome 1"/>
</dbReference>
<dbReference type="GO" id="GO:0010997">
    <property type="term" value="F:anaphase-promoting complex binding"/>
    <property type="evidence" value="ECO:0007669"/>
    <property type="project" value="EnsemblPlants"/>
</dbReference>
<gene>
    <name evidence="2" type="ordered locus">AALP_Aa1g333700</name>
</gene>
<evidence type="ECO:0000256" key="1">
    <source>
        <dbReference type="SAM" id="MobiDB-lite"/>
    </source>
</evidence>
<protein>
    <submittedName>
        <fullName evidence="2">Uncharacterized protein</fullName>
    </submittedName>
</protein>
<dbReference type="OrthoDB" id="1935166at2759"/>
<dbReference type="eggNOG" id="ENOG502S622">
    <property type="taxonomic scope" value="Eukaryota"/>
</dbReference>
<reference evidence="3" key="1">
    <citation type="journal article" date="2015" name="Nat. Plants">
        <title>Genome expansion of Arabis alpina linked with retrotransposition and reduced symmetric DNA methylation.</title>
        <authorList>
            <person name="Willing E.M."/>
            <person name="Rawat V."/>
            <person name="Mandakova T."/>
            <person name="Maumus F."/>
            <person name="James G.V."/>
            <person name="Nordstroem K.J."/>
            <person name="Becker C."/>
            <person name="Warthmann N."/>
            <person name="Chica C."/>
            <person name="Szarzynska B."/>
            <person name="Zytnicki M."/>
            <person name="Albani M.C."/>
            <person name="Kiefer C."/>
            <person name="Bergonzi S."/>
            <person name="Castaings L."/>
            <person name="Mateos J.L."/>
            <person name="Berns M.C."/>
            <person name="Bujdoso N."/>
            <person name="Piofczyk T."/>
            <person name="de Lorenzo L."/>
            <person name="Barrero-Sicilia C."/>
            <person name="Mateos I."/>
            <person name="Piednoel M."/>
            <person name="Hagmann J."/>
            <person name="Chen-Min-Tao R."/>
            <person name="Iglesias-Fernandez R."/>
            <person name="Schuster S.C."/>
            <person name="Alonso-Blanco C."/>
            <person name="Roudier F."/>
            <person name="Carbonero P."/>
            <person name="Paz-Ares J."/>
            <person name="Davis S.J."/>
            <person name="Pecinka A."/>
            <person name="Quesneville H."/>
            <person name="Colot V."/>
            <person name="Lysak M.A."/>
            <person name="Weigel D."/>
            <person name="Coupland G."/>
            <person name="Schneeberger K."/>
        </authorList>
    </citation>
    <scope>NUCLEOTIDE SEQUENCE [LARGE SCALE GENOMIC DNA]</scope>
    <source>
        <strain evidence="3">cv. Pajares</strain>
    </source>
</reference>
<evidence type="ECO:0000313" key="3">
    <source>
        <dbReference type="Proteomes" id="UP000029120"/>
    </source>
</evidence>
<dbReference type="GO" id="GO:0009556">
    <property type="term" value="P:microsporogenesis"/>
    <property type="evidence" value="ECO:0007669"/>
    <property type="project" value="EnsemblPlants"/>
</dbReference>
<organism evidence="2 3">
    <name type="scientific">Arabis alpina</name>
    <name type="common">Alpine rock-cress</name>
    <dbReference type="NCBI Taxonomy" id="50452"/>
    <lineage>
        <taxon>Eukaryota</taxon>
        <taxon>Viridiplantae</taxon>
        <taxon>Streptophyta</taxon>
        <taxon>Embryophyta</taxon>
        <taxon>Tracheophyta</taxon>
        <taxon>Spermatophyta</taxon>
        <taxon>Magnoliopsida</taxon>
        <taxon>eudicotyledons</taxon>
        <taxon>Gunneridae</taxon>
        <taxon>Pentapetalae</taxon>
        <taxon>rosids</taxon>
        <taxon>malvids</taxon>
        <taxon>Brassicales</taxon>
        <taxon>Brassicaceae</taxon>
        <taxon>Arabideae</taxon>
        <taxon>Arabis</taxon>
    </lineage>
</organism>
<sequence>MNGASPAHSSVSTTAVAGGGGSSGAAAGLDEFHFPPDIPSVQERKDEAIRVLKADLMAELDKEVKTLEEDNWMFDGPRSRIHLISRRGNFLKKEGEAVGKSSNVQLNR</sequence>
<dbReference type="AlphaFoldDB" id="A0A087HSB4"/>
<dbReference type="EMBL" id="CM002869">
    <property type="protein sequence ID" value="KFK45016.1"/>
    <property type="molecule type" value="Genomic_DNA"/>
</dbReference>